<dbReference type="SUPFAM" id="SSF75304">
    <property type="entry name" value="Amidase signature (AS) enzymes"/>
    <property type="match status" value="1"/>
</dbReference>
<evidence type="ECO:0000256" key="3">
    <source>
        <dbReference type="ARBA" id="ARBA00021874"/>
    </source>
</evidence>
<dbReference type="STRING" id="665467.SAMN02982931_02262"/>
<dbReference type="OrthoDB" id="8438154at2"/>
<keyword evidence="5" id="KW-0808">Transferase</keyword>
<dbReference type="InterPro" id="IPR023631">
    <property type="entry name" value="Amidase_dom"/>
</dbReference>
<accession>A0A1G6CAI8</accession>
<feature type="domain" description="Amidase" evidence="4">
    <location>
        <begin position="27"/>
        <end position="469"/>
    </location>
</feature>
<dbReference type="PANTHER" id="PTHR11895:SF7">
    <property type="entry name" value="GLUTAMYL-TRNA(GLN) AMIDOTRANSFERASE SUBUNIT A, MITOCHONDRIAL"/>
    <property type="match status" value="1"/>
</dbReference>
<comment type="function">
    <text evidence="1">Hydrolyzes indole-3-acetamide (IAM) into indole-3-acetic acid (IAA).</text>
</comment>
<protein>
    <recommendedName>
        <fullName evidence="3">Indoleacetamide hydrolase</fullName>
    </recommendedName>
</protein>
<dbReference type="AlphaFoldDB" id="A0A1G6CAI8"/>
<dbReference type="Proteomes" id="UP000199071">
    <property type="component" value="Unassembled WGS sequence"/>
</dbReference>
<gene>
    <name evidence="5" type="ORF">SAMN02982931_02262</name>
</gene>
<dbReference type="InterPro" id="IPR020556">
    <property type="entry name" value="Amidase_CS"/>
</dbReference>
<dbReference type="PROSITE" id="PS00571">
    <property type="entry name" value="AMIDASES"/>
    <property type="match status" value="1"/>
</dbReference>
<evidence type="ECO:0000256" key="2">
    <source>
        <dbReference type="ARBA" id="ARBA00009199"/>
    </source>
</evidence>
<dbReference type="PANTHER" id="PTHR11895">
    <property type="entry name" value="TRANSAMIDASE"/>
    <property type="match status" value="1"/>
</dbReference>
<name>A0A1G6CAI8_9HYPH</name>
<dbReference type="EMBL" id="FMXQ01000004">
    <property type="protein sequence ID" value="SDB29909.1"/>
    <property type="molecule type" value="Genomic_DNA"/>
</dbReference>
<dbReference type="Gene3D" id="3.90.1300.10">
    <property type="entry name" value="Amidase signature (AS) domain"/>
    <property type="match status" value="1"/>
</dbReference>
<evidence type="ECO:0000313" key="6">
    <source>
        <dbReference type="Proteomes" id="UP000199071"/>
    </source>
</evidence>
<sequence>MPAGDVPHLSAVEMARLVRERALSPVELMDAVIARIEARNPTLNALVYSAFDEARDKAKIAERDVMAGKALGPLHGVPTAMKDCVDFKPGWPSTFGGIRCLANAIADSCCTFAERMEAAGAIIVGKTNSPQLGFRGTCDNTLFGPTSTPFKVGYNSGGSSGGSGAMVGDGMLPFAEGTDGGGSIRIPAAWCGAFGYKSSYGRVASMSRTNAFSGTSPFVTEGIIARRVEDAALATTAIAGYDHRDPFSLDESVDFTGALNTDIRGWKIGYSRDFGIFPVDPAVIEVVDAAVKAFEDAGAIVEEVDPGFGYSQSELSDVWCRFSGLNAMGAFEAYKAMGYDILKDHPDDVPPEVHEWDRIARTLTPLDKHNDQIIQTRIFLAMQAMLAKYRIVVTPTLAAMQVKNADDGNTRGPATINGEAVNRLIGWCMTYPVNFSGHPAASAPAGLSSKDKLPVGLQIIGRRYADNDVFAASAAFERHRPWMDSYAIPEARPL</sequence>
<reference evidence="5 6" key="1">
    <citation type="submission" date="2016-10" db="EMBL/GenBank/DDBJ databases">
        <authorList>
            <person name="de Groot N.N."/>
        </authorList>
    </citation>
    <scope>NUCLEOTIDE SEQUENCE [LARGE SCALE GENOMIC DNA]</scope>
    <source>
        <strain evidence="5 6">ATCC 35022</strain>
    </source>
</reference>
<evidence type="ECO:0000259" key="4">
    <source>
        <dbReference type="Pfam" id="PF01425"/>
    </source>
</evidence>
<proteinExistence type="inferred from homology"/>
<dbReference type="GO" id="GO:0016740">
    <property type="term" value="F:transferase activity"/>
    <property type="evidence" value="ECO:0007669"/>
    <property type="project" value="UniProtKB-KW"/>
</dbReference>
<organism evidence="5 6">
    <name type="scientific">Bauldia litoralis</name>
    <dbReference type="NCBI Taxonomy" id="665467"/>
    <lineage>
        <taxon>Bacteria</taxon>
        <taxon>Pseudomonadati</taxon>
        <taxon>Pseudomonadota</taxon>
        <taxon>Alphaproteobacteria</taxon>
        <taxon>Hyphomicrobiales</taxon>
        <taxon>Kaistiaceae</taxon>
        <taxon>Bauldia</taxon>
    </lineage>
</organism>
<evidence type="ECO:0000313" key="5">
    <source>
        <dbReference type="EMBL" id="SDB29909.1"/>
    </source>
</evidence>
<keyword evidence="6" id="KW-1185">Reference proteome</keyword>
<dbReference type="InterPro" id="IPR000120">
    <property type="entry name" value="Amidase"/>
</dbReference>
<comment type="similarity">
    <text evidence="2">Belongs to the amidase family.</text>
</comment>
<dbReference type="Pfam" id="PF01425">
    <property type="entry name" value="Amidase"/>
    <property type="match status" value="1"/>
</dbReference>
<dbReference type="RefSeq" id="WP_090876534.1">
    <property type="nucleotide sequence ID" value="NZ_FMXQ01000004.1"/>
</dbReference>
<dbReference type="InterPro" id="IPR036928">
    <property type="entry name" value="AS_sf"/>
</dbReference>
<evidence type="ECO:0000256" key="1">
    <source>
        <dbReference type="ARBA" id="ARBA00003871"/>
    </source>
</evidence>